<evidence type="ECO:0000313" key="2">
    <source>
        <dbReference type="EMBL" id="MBB5421906.1"/>
    </source>
</evidence>
<reference evidence="2 3" key="1">
    <citation type="submission" date="2020-08" db="EMBL/GenBank/DDBJ databases">
        <title>Genomic Encyclopedia of Type Strains, Phase IV (KMG-V): Genome sequencing to study the core and pangenomes of soil and plant-associated prokaryotes.</title>
        <authorList>
            <person name="Whitman W."/>
        </authorList>
    </citation>
    <scope>NUCLEOTIDE SEQUENCE [LARGE SCALE GENOMIC DNA]</scope>
    <source>
        <strain evidence="2 3">JPY158</strain>
    </source>
</reference>
<protein>
    <submittedName>
        <fullName evidence="2">Uncharacterized protein</fullName>
    </submittedName>
</protein>
<dbReference type="InterPro" id="IPR045646">
    <property type="entry name" value="DUF6402"/>
</dbReference>
<dbReference type="Proteomes" id="UP000592780">
    <property type="component" value="Unassembled WGS sequence"/>
</dbReference>
<organism evidence="2 3">
    <name type="scientific">Paraburkholderia atlantica</name>
    <dbReference type="NCBI Taxonomy" id="2654982"/>
    <lineage>
        <taxon>Bacteria</taxon>
        <taxon>Pseudomonadati</taxon>
        <taxon>Pseudomonadota</taxon>
        <taxon>Betaproteobacteria</taxon>
        <taxon>Burkholderiales</taxon>
        <taxon>Burkholderiaceae</taxon>
        <taxon>Paraburkholderia</taxon>
    </lineage>
</organism>
<sequence>MNLDDKYSYYRIDKLFWRWKKQDGARIVHEVSLSTDNPPPPFPASPVAKPNAVPSPAKSRKPDPTVKMITDLLKVADSVSRFRTWLNTPVPPKPSEATKIVAPKKTVPPFDIQEIPNALRKEMMPIGAKLMERWFAGRLNYSAVPSDELKEINQEGKPYPPDMYDTTTIKMEWVLEFARAKRKYDFLVNDAIRSPAALQVLHKKLRFYRHRSELSTHDICRNDPQHLHQFFQFQHVEVDGTFAEKIKLKLMADAARTGVPDDLTAALGSFVIYAAIGHVRLSRDPFGTQRTTAEVTGAWVYVKDNFTFTDEPGERSQYLGHWSSNGVIVMPLASVAATSRYIPYVESPVTLGDPVIKGQVYYPIHNSDFRQWAIRHQRGGDFIIYSDRRYVPLFPPIVLYL</sequence>
<evidence type="ECO:0000256" key="1">
    <source>
        <dbReference type="SAM" id="MobiDB-lite"/>
    </source>
</evidence>
<dbReference type="EMBL" id="JACHDD010000001">
    <property type="protein sequence ID" value="MBB5421906.1"/>
    <property type="molecule type" value="Genomic_DNA"/>
</dbReference>
<proteinExistence type="predicted"/>
<accession>A0A7W8Q1D0</accession>
<dbReference type="RefSeq" id="WP_184128052.1">
    <property type="nucleotide sequence ID" value="NZ_JACHDD010000001.1"/>
</dbReference>
<evidence type="ECO:0000313" key="3">
    <source>
        <dbReference type="Proteomes" id="UP000592780"/>
    </source>
</evidence>
<keyword evidence="3" id="KW-1185">Reference proteome</keyword>
<feature type="region of interest" description="Disordered" evidence="1">
    <location>
        <begin position="32"/>
        <end position="64"/>
    </location>
</feature>
<name>A0A7W8Q1D0_PARAM</name>
<dbReference type="Pfam" id="PF19940">
    <property type="entry name" value="DUF6402"/>
    <property type="match status" value="1"/>
</dbReference>
<dbReference type="AlphaFoldDB" id="A0A7W8Q1D0"/>
<gene>
    <name evidence="2" type="ORF">HDG40_000047</name>
</gene>
<comment type="caution">
    <text evidence="2">The sequence shown here is derived from an EMBL/GenBank/DDBJ whole genome shotgun (WGS) entry which is preliminary data.</text>
</comment>